<dbReference type="AlphaFoldDB" id="A0A9P4R2M8"/>
<protein>
    <submittedName>
        <fullName evidence="1">Uncharacterized protein</fullName>
    </submittedName>
</protein>
<proteinExistence type="predicted"/>
<sequence length="172" mass="18875">MASVFTCNQVLRLLLIAAMLLMIVKTLPLRKPITKEFVAFDSDSRELAGGGRWVDVDGPRADPVLTRVASGFSRRRSRGQLGHGGRISNPVSLLSSVCAFSVICDAWNECNPHATWWLRSGLARMARLLDWMDVSSPFRIVDVVAPLRRSGFDRMPDPPVGSLGGANQLIKS</sequence>
<name>A0A9P4R2M8_9PLEO</name>
<gene>
    <name evidence="1" type="ORF">EJ04DRAFT_550495</name>
</gene>
<dbReference type="EMBL" id="ML996115">
    <property type="protein sequence ID" value="KAF2737544.1"/>
    <property type="molecule type" value="Genomic_DNA"/>
</dbReference>
<evidence type="ECO:0000313" key="2">
    <source>
        <dbReference type="Proteomes" id="UP000799444"/>
    </source>
</evidence>
<accession>A0A9P4R2M8</accession>
<evidence type="ECO:0000313" key="1">
    <source>
        <dbReference type="EMBL" id="KAF2737544.1"/>
    </source>
</evidence>
<dbReference type="Proteomes" id="UP000799444">
    <property type="component" value="Unassembled WGS sequence"/>
</dbReference>
<keyword evidence="2" id="KW-1185">Reference proteome</keyword>
<comment type="caution">
    <text evidence="1">The sequence shown here is derived from an EMBL/GenBank/DDBJ whole genome shotgun (WGS) entry which is preliminary data.</text>
</comment>
<reference evidence="1" key="1">
    <citation type="journal article" date="2020" name="Stud. Mycol.">
        <title>101 Dothideomycetes genomes: a test case for predicting lifestyles and emergence of pathogens.</title>
        <authorList>
            <person name="Haridas S."/>
            <person name="Albert R."/>
            <person name="Binder M."/>
            <person name="Bloem J."/>
            <person name="Labutti K."/>
            <person name="Salamov A."/>
            <person name="Andreopoulos B."/>
            <person name="Baker S."/>
            <person name="Barry K."/>
            <person name="Bills G."/>
            <person name="Bluhm B."/>
            <person name="Cannon C."/>
            <person name="Castanera R."/>
            <person name="Culley D."/>
            <person name="Daum C."/>
            <person name="Ezra D."/>
            <person name="Gonzalez J."/>
            <person name="Henrissat B."/>
            <person name="Kuo A."/>
            <person name="Liang C."/>
            <person name="Lipzen A."/>
            <person name="Lutzoni F."/>
            <person name="Magnuson J."/>
            <person name="Mondo S."/>
            <person name="Nolan M."/>
            <person name="Ohm R."/>
            <person name="Pangilinan J."/>
            <person name="Park H.-J."/>
            <person name="Ramirez L."/>
            <person name="Alfaro M."/>
            <person name="Sun H."/>
            <person name="Tritt A."/>
            <person name="Yoshinaga Y."/>
            <person name="Zwiers L.-H."/>
            <person name="Turgeon B."/>
            <person name="Goodwin S."/>
            <person name="Spatafora J."/>
            <person name="Crous P."/>
            <person name="Grigoriev I."/>
        </authorList>
    </citation>
    <scope>NUCLEOTIDE SEQUENCE</scope>
    <source>
        <strain evidence="1">CBS 125425</strain>
    </source>
</reference>
<organism evidence="1 2">
    <name type="scientific">Polyplosphaeria fusca</name>
    <dbReference type="NCBI Taxonomy" id="682080"/>
    <lineage>
        <taxon>Eukaryota</taxon>
        <taxon>Fungi</taxon>
        <taxon>Dikarya</taxon>
        <taxon>Ascomycota</taxon>
        <taxon>Pezizomycotina</taxon>
        <taxon>Dothideomycetes</taxon>
        <taxon>Pleosporomycetidae</taxon>
        <taxon>Pleosporales</taxon>
        <taxon>Tetraplosphaeriaceae</taxon>
        <taxon>Polyplosphaeria</taxon>
    </lineage>
</organism>